<dbReference type="EMBL" id="CP022375">
    <property type="protein sequence ID" value="AXH29560.1"/>
    <property type="molecule type" value="Genomic_DNA"/>
</dbReference>
<feature type="transmembrane region" description="Helical" evidence="4">
    <location>
        <begin position="137"/>
        <end position="159"/>
    </location>
</feature>
<organism evidence="6 7">
    <name type="scientific">Francisella opportunistica</name>
    <dbReference type="NCBI Taxonomy" id="2016517"/>
    <lineage>
        <taxon>Bacteria</taxon>
        <taxon>Pseudomonadati</taxon>
        <taxon>Pseudomonadota</taxon>
        <taxon>Gammaproteobacteria</taxon>
        <taxon>Thiotrichales</taxon>
        <taxon>Francisellaceae</taxon>
        <taxon>Francisella</taxon>
    </lineage>
</organism>
<evidence type="ECO:0000313" key="6">
    <source>
        <dbReference type="EMBL" id="AXH29560.1"/>
    </source>
</evidence>
<feature type="transmembrane region" description="Helical" evidence="4">
    <location>
        <begin position="103"/>
        <end position="125"/>
    </location>
</feature>
<dbReference type="Proteomes" id="UP000253862">
    <property type="component" value="Chromosome"/>
</dbReference>
<dbReference type="PANTHER" id="PTHR23521">
    <property type="entry name" value="TRANSPORTER MFS SUPERFAMILY"/>
    <property type="match status" value="1"/>
</dbReference>
<feature type="transmembrane region" description="Helical" evidence="4">
    <location>
        <begin position="272"/>
        <end position="290"/>
    </location>
</feature>
<dbReference type="AlphaFoldDB" id="A0A345JQG4"/>
<feature type="transmembrane region" description="Helical" evidence="4">
    <location>
        <begin position="296"/>
        <end position="316"/>
    </location>
</feature>
<dbReference type="SUPFAM" id="SSF103473">
    <property type="entry name" value="MFS general substrate transporter"/>
    <property type="match status" value="1"/>
</dbReference>
<evidence type="ECO:0000256" key="4">
    <source>
        <dbReference type="SAM" id="Phobius"/>
    </source>
</evidence>
<feature type="transmembrane region" description="Helical" evidence="4">
    <location>
        <begin position="356"/>
        <end position="379"/>
    </location>
</feature>
<evidence type="ECO:0000256" key="1">
    <source>
        <dbReference type="ARBA" id="ARBA00022692"/>
    </source>
</evidence>
<reference evidence="6 7" key="1">
    <citation type="submission" date="2017-07" db="EMBL/GenBank/DDBJ databases">
        <title>Complete genome sequences and comparative analysis of the novel pathogen Francisella opportunistica.</title>
        <authorList>
            <person name="Dietrich E.A."/>
            <person name="Kingry L.C."/>
            <person name="Petersen J.M."/>
        </authorList>
    </citation>
    <scope>NUCLEOTIDE SEQUENCE [LARGE SCALE GENOMIC DNA]</scope>
    <source>
        <strain evidence="6 7">14-2155</strain>
    </source>
</reference>
<name>A0A345JQG4_9GAMM</name>
<keyword evidence="2 4" id="KW-1133">Transmembrane helix</keyword>
<dbReference type="CDD" id="cd17477">
    <property type="entry name" value="MFS_YcaD_like"/>
    <property type="match status" value="1"/>
</dbReference>
<feature type="transmembrane region" description="Helical" evidence="4">
    <location>
        <begin position="47"/>
        <end position="68"/>
    </location>
</feature>
<gene>
    <name evidence="6" type="ORF">CGC43_02700</name>
</gene>
<dbReference type="InterPro" id="IPR047200">
    <property type="entry name" value="MFS_YcaD-like"/>
</dbReference>
<accession>A0A345JQG4</accession>
<evidence type="ECO:0000256" key="3">
    <source>
        <dbReference type="ARBA" id="ARBA00023136"/>
    </source>
</evidence>
<protein>
    <submittedName>
        <fullName evidence="6">MFS transporter</fullName>
    </submittedName>
</protein>
<dbReference type="InterPro" id="IPR036259">
    <property type="entry name" value="MFS_trans_sf"/>
</dbReference>
<evidence type="ECO:0000256" key="2">
    <source>
        <dbReference type="ARBA" id="ARBA00022989"/>
    </source>
</evidence>
<dbReference type="KEGG" id="foo:CGC45_02685"/>
<keyword evidence="1 4" id="KW-0812">Transmembrane</keyword>
<dbReference type="GO" id="GO:0022857">
    <property type="term" value="F:transmembrane transporter activity"/>
    <property type="evidence" value="ECO:0007669"/>
    <property type="project" value="InterPro"/>
</dbReference>
<feature type="transmembrane region" description="Helical" evidence="4">
    <location>
        <begin position="328"/>
        <end position="350"/>
    </location>
</feature>
<dbReference type="InterPro" id="IPR020846">
    <property type="entry name" value="MFS_dom"/>
</dbReference>
<evidence type="ECO:0000313" key="7">
    <source>
        <dbReference type="Proteomes" id="UP000253862"/>
    </source>
</evidence>
<dbReference type="PROSITE" id="PS50850">
    <property type="entry name" value="MFS"/>
    <property type="match status" value="1"/>
</dbReference>
<feature type="transmembrane region" description="Helical" evidence="4">
    <location>
        <begin position="241"/>
        <end position="260"/>
    </location>
</feature>
<dbReference type="RefSeq" id="WP_114702038.1">
    <property type="nucleotide sequence ID" value="NZ_CP022375.1"/>
</dbReference>
<evidence type="ECO:0000259" key="5">
    <source>
        <dbReference type="PROSITE" id="PS50850"/>
    </source>
</evidence>
<keyword evidence="3 4" id="KW-0472">Membrane</keyword>
<proteinExistence type="predicted"/>
<sequence>MEVRAMTVRQTLFLIITPIIAMCVLSFGNGFFTTYSSIELDNLGRSSLMIGIISAAYFFGMTAGSYFSQFTIIRVGYIRAFVLFASLMAISTLIVGVNKSVAVWVLFRFVCGYSLAALFIIIESWCILSSDKRNRGLIFSIYLFVYYGTQALSQLMINVHFSEGILAYCFISSLCSVAIVLMAFTKTVAPVPNSEEICSPAKIIKKVPLAMAASVIGGSLLGSIYTLLPIFLVRVGSDHDMISVLMMTTILGGMLLQVPIGKLSDLTDRRKVIFLAGAGIFITSMFIFAFHTSYFIFAVIMFIFGGCAFVIYPLSISHASDFLDENEILGAIGVLTIAYGLGSVISPVVISSVMSIFGPFGFFIITALLSISLCLYSVYRISARKSATDTATFTIVTPESLNFTEAQEIISEKSSEE</sequence>
<feature type="domain" description="Major facilitator superfamily (MFS) profile" evidence="5">
    <location>
        <begin position="14"/>
        <end position="385"/>
    </location>
</feature>
<dbReference type="InterPro" id="IPR011701">
    <property type="entry name" value="MFS"/>
</dbReference>
<feature type="transmembrane region" description="Helical" evidence="4">
    <location>
        <begin position="209"/>
        <end position="235"/>
    </location>
</feature>
<dbReference type="PANTHER" id="PTHR23521:SF3">
    <property type="entry name" value="MFS TRANSPORTER"/>
    <property type="match status" value="1"/>
</dbReference>
<feature type="transmembrane region" description="Helical" evidence="4">
    <location>
        <begin position="12"/>
        <end position="35"/>
    </location>
</feature>
<dbReference type="OrthoDB" id="9810614at2"/>
<feature type="transmembrane region" description="Helical" evidence="4">
    <location>
        <begin position="80"/>
        <end position="97"/>
    </location>
</feature>
<dbReference type="GO" id="GO:0005886">
    <property type="term" value="C:plasma membrane"/>
    <property type="evidence" value="ECO:0007669"/>
    <property type="project" value="TreeGrafter"/>
</dbReference>
<dbReference type="Gene3D" id="1.20.1250.20">
    <property type="entry name" value="MFS general substrate transporter like domains"/>
    <property type="match status" value="2"/>
</dbReference>
<keyword evidence="7" id="KW-1185">Reference proteome</keyword>
<dbReference type="Pfam" id="PF07690">
    <property type="entry name" value="MFS_1"/>
    <property type="match status" value="2"/>
</dbReference>
<feature type="transmembrane region" description="Helical" evidence="4">
    <location>
        <begin position="165"/>
        <end position="184"/>
    </location>
</feature>